<dbReference type="GO" id="GO:0005886">
    <property type="term" value="C:plasma membrane"/>
    <property type="evidence" value="ECO:0007669"/>
    <property type="project" value="TreeGrafter"/>
</dbReference>
<reference evidence="9" key="2">
    <citation type="submission" date="2023-05" db="EMBL/GenBank/DDBJ databases">
        <authorList>
            <consortium name="Lawrence Berkeley National Laboratory"/>
            <person name="Steindorff A."/>
            <person name="Hensen N."/>
            <person name="Bonometti L."/>
            <person name="Westerberg I."/>
            <person name="Brannstrom I.O."/>
            <person name="Guillou S."/>
            <person name="Cros-Aarteil S."/>
            <person name="Calhoun S."/>
            <person name="Haridas S."/>
            <person name="Kuo A."/>
            <person name="Mondo S."/>
            <person name="Pangilinan J."/>
            <person name="Riley R."/>
            <person name="Labutti K."/>
            <person name="Andreopoulos B."/>
            <person name="Lipzen A."/>
            <person name="Chen C."/>
            <person name="Yanf M."/>
            <person name="Daum C."/>
            <person name="Ng V."/>
            <person name="Clum A."/>
            <person name="Ohm R."/>
            <person name="Martin F."/>
            <person name="Silar P."/>
            <person name="Natvig D."/>
            <person name="Lalanne C."/>
            <person name="Gautier V."/>
            <person name="Ament-Velasquez S.L."/>
            <person name="Kruys A."/>
            <person name="Hutchinson M.I."/>
            <person name="Powell A.J."/>
            <person name="Barry K."/>
            <person name="Miller A.N."/>
            <person name="Grigoriev I.V."/>
            <person name="Debuchy R."/>
            <person name="Gladieux P."/>
            <person name="Thoren M.H."/>
            <person name="Johannesson H."/>
        </authorList>
    </citation>
    <scope>NUCLEOTIDE SEQUENCE</scope>
    <source>
        <strain evidence="9">PSN243</strain>
    </source>
</reference>
<dbReference type="InterPro" id="IPR020846">
    <property type="entry name" value="MFS_dom"/>
</dbReference>
<comment type="subcellular location">
    <subcellularLocation>
        <location evidence="1">Membrane</location>
        <topology evidence="1">Multi-pass membrane protein</topology>
    </subcellularLocation>
</comment>
<accession>A0AAV9H7X5</accession>
<feature type="compositionally biased region" description="Polar residues" evidence="6">
    <location>
        <begin position="30"/>
        <end position="42"/>
    </location>
</feature>
<feature type="transmembrane region" description="Helical" evidence="7">
    <location>
        <begin position="371"/>
        <end position="388"/>
    </location>
</feature>
<feature type="transmembrane region" description="Helical" evidence="7">
    <location>
        <begin position="197"/>
        <end position="215"/>
    </location>
</feature>
<protein>
    <submittedName>
        <fullName evidence="9">Mfs transporter protein</fullName>
    </submittedName>
</protein>
<evidence type="ECO:0000256" key="4">
    <source>
        <dbReference type="ARBA" id="ARBA00022989"/>
    </source>
</evidence>
<evidence type="ECO:0000256" key="6">
    <source>
        <dbReference type="SAM" id="MobiDB-lite"/>
    </source>
</evidence>
<evidence type="ECO:0000259" key="8">
    <source>
        <dbReference type="PROSITE" id="PS50850"/>
    </source>
</evidence>
<evidence type="ECO:0000256" key="3">
    <source>
        <dbReference type="ARBA" id="ARBA00022692"/>
    </source>
</evidence>
<feature type="domain" description="Major facilitator superfamily (MFS) profile" evidence="8">
    <location>
        <begin position="101"/>
        <end position="516"/>
    </location>
</feature>
<name>A0AAV9H7X5_9PEZI</name>
<dbReference type="InterPro" id="IPR036259">
    <property type="entry name" value="MFS_trans_sf"/>
</dbReference>
<feature type="transmembrane region" description="Helical" evidence="7">
    <location>
        <begin position="487"/>
        <end position="511"/>
    </location>
</feature>
<dbReference type="InterPro" id="IPR011701">
    <property type="entry name" value="MFS"/>
</dbReference>
<feature type="transmembrane region" description="Helical" evidence="7">
    <location>
        <begin position="395"/>
        <end position="416"/>
    </location>
</feature>
<feature type="transmembrane region" description="Helical" evidence="7">
    <location>
        <begin position="97"/>
        <end position="114"/>
    </location>
</feature>
<dbReference type="EMBL" id="MU865913">
    <property type="protein sequence ID" value="KAK4456016.1"/>
    <property type="molecule type" value="Genomic_DNA"/>
</dbReference>
<dbReference type="Gene3D" id="1.20.1250.20">
    <property type="entry name" value="MFS general substrate transporter like domains"/>
    <property type="match status" value="2"/>
</dbReference>
<evidence type="ECO:0000256" key="1">
    <source>
        <dbReference type="ARBA" id="ARBA00004141"/>
    </source>
</evidence>
<feature type="transmembrane region" description="Helical" evidence="7">
    <location>
        <begin position="260"/>
        <end position="282"/>
    </location>
</feature>
<evidence type="ECO:0000256" key="7">
    <source>
        <dbReference type="SAM" id="Phobius"/>
    </source>
</evidence>
<keyword evidence="10" id="KW-1185">Reference proteome</keyword>
<feature type="transmembrane region" description="Helical" evidence="7">
    <location>
        <begin position="456"/>
        <end position="475"/>
    </location>
</feature>
<dbReference type="FunFam" id="1.20.1250.20:FF:000068">
    <property type="entry name" value="MFS general substrate transporter"/>
    <property type="match status" value="1"/>
</dbReference>
<evidence type="ECO:0000313" key="10">
    <source>
        <dbReference type="Proteomes" id="UP001321760"/>
    </source>
</evidence>
<sequence length="543" mass="60308">MILRKPYGCPASLPRLFAVHSCQFHTSNIPPESTPCSKTQPISVSPPASPNSTPTNIPQATKETSKPSSTPPSASDNESLSPICPSNTTPRRLLFRIDLRILPLVCALYLLAFLDRVNIANARAFGLESDLSLTGVQFNTALTIFFIPYILFEIPSNMLLKRLSPRLYLSGCCFGFGLVTTLQGFCTSYGGLLAARFFLGLFECGMVPGCFYLIGMWYRRSEAQTRFSLFFASTALAGAFGGLLASAIGKMDGVRGYLGWRWIFILEGLLTCVVALGFVLVFPDFVESAKWLTPEERTYIQARLAADQGPPAAERKITFADVKKVMSDYKVWFGGLIYFALVVPAYGYAFFSPTILLTYRYTSIETQLRSVPPYAAAFGFSMLVAVISDRIRHRVSFVVAGMFISIAGLAILYNIHDRIDTQYGALFLVAGGLYAAMPVAVCWFNMNLLGHHRRSIGVAWQVGFGNIGGIISTYSFLRQDAPLFRNGYIICFSFLCLGLVSTGAYTAALWWENKKRDKLERVEVTEEERKELGDLNPEFRYMY</sequence>
<feature type="transmembrane region" description="Helical" evidence="7">
    <location>
        <begin position="134"/>
        <end position="155"/>
    </location>
</feature>
<dbReference type="FunFam" id="1.20.1250.20:FF:000034">
    <property type="entry name" value="MFS general substrate transporter"/>
    <property type="match status" value="1"/>
</dbReference>
<feature type="transmembrane region" description="Helical" evidence="7">
    <location>
        <begin position="422"/>
        <end position="444"/>
    </location>
</feature>
<feature type="transmembrane region" description="Helical" evidence="7">
    <location>
        <begin position="167"/>
        <end position="185"/>
    </location>
</feature>
<evidence type="ECO:0000256" key="5">
    <source>
        <dbReference type="ARBA" id="ARBA00023136"/>
    </source>
</evidence>
<dbReference type="Pfam" id="PF07690">
    <property type="entry name" value="MFS_1"/>
    <property type="match status" value="1"/>
</dbReference>
<dbReference type="PANTHER" id="PTHR43791">
    <property type="entry name" value="PERMEASE-RELATED"/>
    <property type="match status" value="1"/>
</dbReference>
<evidence type="ECO:0000313" key="9">
    <source>
        <dbReference type="EMBL" id="KAK4456016.1"/>
    </source>
</evidence>
<keyword evidence="5 7" id="KW-0472">Membrane</keyword>
<gene>
    <name evidence="9" type="ORF">QBC34DRAFT_287514</name>
</gene>
<feature type="compositionally biased region" description="Low complexity" evidence="6">
    <location>
        <begin position="43"/>
        <end position="75"/>
    </location>
</feature>
<comment type="caution">
    <text evidence="9">The sequence shown here is derived from an EMBL/GenBank/DDBJ whole genome shotgun (WGS) entry which is preliminary data.</text>
</comment>
<reference evidence="9" key="1">
    <citation type="journal article" date="2023" name="Mol. Phylogenet. Evol.">
        <title>Genome-scale phylogeny and comparative genomics of the fungal order Sordariales.</title>
        <authorList>
            <person name="Hensen N."/>
            <person name="Bonometti L."/>
            <person name="Westerberg I."/>
            <person name="Brannstrom I.O."/>
            <person name="Guillou S."/>
            <person name="Cros-Aarteil S."/>
            <person name="Calhoun S."/>
            <person name="Haridas S."/>
            <person name="Kuo A."/>
            <person name="Mondo S."/>
            <person name="Pangilinan J."/>
            <person name="Riley R."/>
            <person name="LaButti K."/>
            <person name="Andreopoulos B."/>
            <person name="Lipzen A."/>
            <person name="Chen C."/>
            <person name="Yan M."/>
            <person name="Daum C."/>
            <person name="Ng V."/>
            <person name="Clum A."/>
            <person name="Steindorff A."/>
            <person name="Ohm R.A."/>
            <person name="Martin F."/>
            <person name="Silar P."/>
            <person name="Natvig D.O."/>
            <person name="Lalanne C."/>
            <person name="Gautier V."/>
            <person name="Ament-Velasquez S.L."/>
            <person name="Kruys A."/>
            <person name="Hutchinson M.I."/>
            <person name="Powell A.J."/>
            <person name="Barry K."/>
            <person name="Miller A.N."/>
            <person name="Grigoriev I.V."/>
            <person name="Debuchy R."/>
            <person name="Gladieux P."/>
            <person name="Hiltunen Thoren M."/>
            <person name="Johannesson H."/>
        </authorList>
    </citation>
    <scope>NUCLEOTIDE SEQUENCE</scope>
    <source>
        <strain evidence="9">PSN243</strain>
    </source>
</reference>
<dbReference type="AlphaFoldDB" id="A0AAV9H7X5"/>
<dbReference type="PANTHER" id="PTHR43791:SF46">
    <property type="entry name" value="MAJOR FACILITATOR SUPERFAMILY (MFS) PROFILE DOMAIN-CONTAINING PROTEIN-RELATED"/>
    <property type="match status" value="1"/>
</dbReference>
<feature type="region of interest" description="Disordered" evidence="6">
    <location>
        <begin position="30"/>
        <end position="83"/>
    </location>
</feature>
<dbReference type="Proteomes" id="UP001321760">
    <property type="component" value="Unassembled WGS sequence"/>
</dbReference>
<keyword evidence="4 7" id="KW-1133">Transmembrane helix</keyword>
<dbReference type="GO" id="GO:0022857">
    <property type="term" value="F:transmembrane transporter activity"/>
    <property type="evidence" value="ECO:0007669"/>
    <property type="project" value="InterPro"/>
</dbReference>
<dbReference type="SUPFAM" id="SSF103473">
    <property type="entry name" value="MFS general substrate transporter"/>
    <property type="match status" value="1"/>
</dbReference>
<evidence type="ECO:0000256" key="2">
    <source>
        <dbReference type="ARBA" id="ARBA00022448"/>
    </source>
</evidence>
<keyword evidence="2" id="KW-0813">Transport</keyword>
<feature type="transmembrane region" description="Helical" evidence="7">
    <location>
        <begin position="331"/>
        <end position="351"/>
    </location>
</feature>
<organism evidence="9 10">
    <name type="scientific">Podospora aff. communis PSN243</name>
    <dbReference type="NCBI Taxonomy" id="3040156"/>
    <lineage>
        <taxon>Eukaryota</taxon>
        <taxon>Fungi</taxon>
        <taxon>Dikarya</taxon>
        <taxon>Ascomycota</taxon>
        <taxon>Pezizomycotina</taxon>
        <taxon>Sordariomycetes</taxon>
        <taxon>Sordariomycetidae</taxon>
        <taxon>Sordariales</taxon>
        <taxon>Podosporaceae</taxon>
        <taxon>Podospora</taxon>
    </lineage>
</organism>
<feature type="transmembrane region" description="Helical" evidence="7">
    <location>
        <begin position="227"/>
        <end position="248"/>
    </location>
</feature>
<dbReference type="PROSITE" id="PS50850">
    <property type="entry name" value="MFS"/>
    <property type="match status" value="1"/>
</dbReference>
<proteinExistence type="predicted"/>
<keyword evidence="3 7" id="KW-0812">Transmembrane</keyword>